<protein>
    <submittedName>
        <fullName evidence="2">Uncharacterized protein</fullName>
    </submittedName>
</protein>
<proteinExistence type="predicted"/>
<evidence type="ECO:0000256" key="1">
    <source>
        <dbReference type="SAM" id="MobiDB-lite"/>
    </source>
</evidence>
<feature type="region of interest" description="Disordered" evidence="1">
    <location>
        <begin position="78"/>
        <end position="107"/>
    </location>
</feature>
<evidence type="ECO:0000313" key="2">
    <source>
        <dbReference type="EMBL" id="CAL0315814.1"/>
    </source>
</evidence>
<evidence type="ECO:0000313" key="3">
    <source>
        <dbReference type="Proteomes" id="UP001497480"/>
    </source>
</evidence>
<dbReference type="AlphaFoldDB" id="A0AAV1X2D7"/>
<name>A0AAV1X2D7_LUPLU</name>
<keyword evidence="3" id="KW-1185">Reference proteome</keyword>
<dbReference type="Proteomes" id="UP001497480">
    <property type="component" value="Unassembled WGS sequence"/>
</dbReference>
<reference evidence="2 3" key="1">
    <citation type="submission" date="2024-03" db="EMBL/GenBank/DDBJ databases">
        <authorList>
            <person name="Martinez-Hernandez J."/>
        </authorList>
    </citation>
    <scope>NUCLEOTIDE SEQUENCE [LARGE SCALE GENOMIC DNA]</scope>
</reference>
<comment type="caution">
    <text evidence="2">The sequence shown here is derived from an EMBL/GenBank/DDBJ whole genome shotgun (WGS) entry which is preliminary data.</text>
</comment>
<gene>
    <name evidence="2" type="ORF">LLUT_LOCUS16874</name>
</gene>
<sequence length="107" mass="12275">MEEWCSHCCRFIEIIIEPCSEPGYLVSSCTLCGKLLSDICDAVPLQMIVPTKKSRFKIHSRRVKRVRKFKNDVKLHKTDSESVSVDPIVKEENQPKNSDTVQNSDNH</sequence>
<feature type="compositionally biased region" description="Polar residues" evidence="1">
    <location>
        <begin position="95"/>
        <end position="107"/>
    </location>
</feature>
<accession>A0AAV1X2D7</accession>
<organism evidence="2 3">
    <name type="scientific">Lupinus luteus</name>
    <name type="common">European yellow lupine</name>
    <dbReference type="NCBI Taxonomy" id="3873"/>
    <lineage>
        <taxon>Eukaryota</taxon>
        <taxon>Viridiplantae</taxon>
        <taxon>Streptophyta</taxon>
        <taxon>Embryophyta</taxon>
        <taxon>Tracheophyta</taxon>
        <taxon>Spermatophyta</taxon>
        <taxon>Magnoliopsida</taxon>
        <taxon>eudicotyledons</taxon>
        <taxon>Gunneridae</taxon>
        <taxon>Pentapetalae</taxon>
        <taxon>rosids</taxon>
        <taxon>fabids</taxon>
        <taxon>Fabales</taxon>
        <taxon>Fabaceae</taxon>
        <taxon>Papilionoideae</taxon>
        <taxon>50 kb inversion clade</taxon>
        <taxon>genistoids sensu lato</taxon>
        <taxon>core genistoids</taxon>
        <taxon>Genisteae</taxon>
        <taxon>Lupinus</taxon>
    </lineage>
</organism>
<dbReference type="EMBL" id="CAXHTB010000011">
    <property type="protein sequence ID" value="CAL0315814.1"/>
    <property type="molecule type" value="Genomic_DNA"/>
</dbReference>